<gene>
    <name evidence="1" type="ORF">SDC9_194629</name>
</gene>
<dbReference type="AntiFam" id="ANF00132">
    <property type="entry name" value="Shadow ORF (opposite rne)"/>
</dbReference>
<dbReference type="AlphaFoldDB" id="A0A645I9C7"/>
<dbReference type="EMBL" id="VSSQ01108186">
    <property type="protein sequence ID" value="MPN47029.1"/>
    <property type="molecule type" value="Genomic_DNA"/>
</dbReference>
<protein>
    <submittedName>
        <fullName evidence="1">Uncharacterized protein</fullName>
    </submittedName>
</protein>
<organism evidence="1">
    <name type="scientific">bioreactor metagenome</name>
    <dbReference type="NCBI Taxonomy" id="1076179"/>
    <lineage>
        <taxon>unclassified sequences</taxon>
        <taxon>metagenomes</taxon>
        <taxon>ecological metagenomes</taxon>
    </lineage>
</organism>
<proteinExistence type="predicted"/>
<evidence type="ECO:0000313" key="1">
    <source>
        <dbReference type="EMBL" id="MPN47029.1"/>
    </source>
</evidence>
<accession>A0A645I9C7</accession>
<name>A0A645I9C7_9ZZZZ</name>
<sequence>MKFFFTIYYYFPNVSSQLVSKHTSNKTYVSIDKTWSCLDLRFVANFIPQIQENMQVVKKSFFLYSFRSCTDNYTKAFSFFSQLFGNGAKTLSFVFIRYSFRNTCFLSIGNQNKITTRQRDSGGHSCTFIFSSCLNNLNNHFQIRL</sequence>
<comment type="caution">
    <text evidence="1">The sequence shown here is derived from an EMBL/GenBank/DDBJ whole genome shotgun (WGS) entry which is preliminary data.</text>
</comment>
<reference evidence="1" key="1">
    <citation type="submission" date="2019-08" db="EMBL/GenBank/DDBJ databases">
        <authorList>
            <person name="Kucharzyk K."/>
            <person name="Murdoch R.W."/>
            <person name="Higgins S."/>
            <person name="Loffler F."/>
        </authorList>
    </citation>
    <scope>NUCLEOTIDE SEQUENCE</scope>
</reference>